<sequence length="139" mass="15400">MHILSIVPNTASTERLFSQFGIVHTKLRNWLNPEKVRKQVLIRMDIMQKYPLPAWASQKCKFSASDKDEAEKEPCLVTTDSQPNNAPMVSLVQEPVSHGTPESAQEESLSESLIAQPFQQVVDILVAEAIEANAQAGSN</sequence>
<organism evidence="1 2">
    <name type="scientific">Paxillus rubicundulus Ve08.2h10</name>
    <dbReference type="NCBI Taxonomy" id="930991"/>
    <lineage>
        <taxon>Eukaryota</taxon>
        <taxon>Fungi</taxon>
        <taxon>Dikarya</taxon>
        <taxon>Basidiomycota</taxon>
        <taxon>Agaricomycotina</taxon>
        <taxon>Agaricomycetes</taxon>
        <taxon>Agaricomycetidae</taxon>
        <taxon>Boletales</taxon>
        <taxon>Paxilineae</taxon>
        <taxon>Paxillaceae</taxon>
        <taxon>Paxillus</taxon>
    </lineage>
</organism>
<dbReference type="EMBL" id="KN824860">
    <property type="protein sequence ID" value="KIK99405.1"/>
    <property type="molecule type" value="Genomic_DNA"/>
</dbReference>
<proteinExistence type="predicted"/>
<dbReference type="SUPFAM" id="SSF53098">
    <property type="entry name" value="Ribonuclease H-like"/>
    <property type="match status" value="1"/>
</dbReference>
<dbReference type="AlphaFoldDB" id="A0A0D0ECI0"/>
<reference evidence="1 2" key="1">
    <citation type="submission" date="2014-04" db="EMBL/GenBank/DDBJ databases">
        <authorList>
            <consortium name="DOE Joint Genome Institute"/>
            <person name="Kuo A."/>
            <person name="Kohler A."/>
            <person name="Jargeat P."/>
            <person name="Nagy L.G."/>
            <person name="Floudas D."/>
            <person name="Copeland A."/>
            <person name="Barry K.W."/>
            <person name="Cichocki N."/>
            <person name="Veneault-Fourrey C."/>
            <person name="LaButti K."/>
            <person name="Lindquist E.A."/>
            <person name="Lipzen A."/>
            <person name="Lundell T."/>
            <person name="Morin E."/>
            <person name="Murat C."/>
            <person name="Sun H."/>
            <person name="Tunlid A."/>
            <person name="Henrissat B."/>
            <person name="Grigoriev I.V."/>
            <person name="Hibbett D.S."/>
            <person name="Martin F."/>
            <person name="Nordberg H.P."/>
            <person name="Cantor M.N."/>
            <person name="Hua S.X."/>
        </authorList>
    </citation>
    <scope>NUCLEOTIDE SEQUENCE [LARGE SCALE GENOMIC DNA]</scope>
    <source>
        <strain evidence="1 2">Ve08.2h10</strain>
    </source>
</reference>
<evidence type="ECO:0008006" key="3">
    <source>
        <dbReference type="Google" id="ProtNLM"/>
    </source>
</evidence>
<accession>A0A0D0ECI0</accession>
<gene>
    <name evidence="1" type="ORF">PAXRUDRAFT_8878</name>
</gene>
<dbReference type="OrthoDB" id="3270520at2759"/>
<name>A0A0D0ECI0_9AGAM</name>
<dbReference type="STRING" id="930991.A0A0D0ECI0"/>
<dbReference type="HOGENOM" id="CLU_1845743_0_0_1"/>
<reference evidence="2" key="2">
    <citation type="submission" date="2015-01" db="EMBL/GenBank/DDBJ databases">
        <title>Evolutionary Origins and Diversification of the Mycorrhizal Mutualists.</title>
        <authorList>
            <consortium name="DOE Joint Genome Institute"/>
            <consortium name="Mycorrhizal Genomics Consortium"/>
            <person name="Kohler A."/>
            <person name="Kuo A."/>
            <person name="Nagy L.G."/>
            <person name="Floudas D."/>
            <person name="Copeland A."/>
            <person name="Barry K.W."/>
            <person name="Cichocki N."/>
            <person name="Veneault-Fourrey C."/>
            <person name="LaButti K."/>
            <person name="Lindquist E.A."/>
            <person name="Lipzen A."/>
            <person name="Lundell T."/>
            <person name="Morin E."/>
            <person name="Murat C."/>
            <person name="Riley R."/>
            <person name="Ohm R."/>
            <person name="Sun H."/>
            <person name="Tunlid A."/>
            <person name="Henrissat B."/>
            <person name="Grigoriev I.V."/>
            <person name="Hibbett D.S."/>
            <person name="Martin F."/>
        </authorList>
    </citation>
    <scope>NUCLEOTIDE SEQUENCE [LARGE SCALE GENOMIC DNA]</scope>
    <source>
        <strain evidence="2">Ve08.2h10</strain>
    </source>
</reference>
<dbReference type="Proteomes" id="UP000054538">
    <property type="component" value="Unassembled WGS sequence"/>
</dbReference>
<evidence type="ECO:0000313" key="1">
    <source>
        <dbReference type="EMBL" id="KIK99405.1"/>
    </source>
</evidence>
<dbReference type="InterPro" id="IPR012337">
    <property type="entry name" value="RNaseH-like_sf"/>
</dbReference>
<keyword evidence="2" id="KW-1185">Reference proteome</keyword>
<dbReference type="InParanoid" id="A0A0D0ECI0"/>
<protein>
    <recommendedName>
        <fullName evidence="3">HAT C-terminal dimerisation domain-containing protein</fullName>
    </recommendedName>
</protein>
<evidence type="ECO:0000313" key="2">
    <source>
        <dbReference type="Proteomes" id="UP000054538"/>
    </source>
</evidence>